<keyword evidence="2" id="KW-1185">Reference proteome</keyword>
<reference evidence="1" key="1">
    <citation type="submission" date="2021-08" db="EMBL/GenBank/DDBJ databases">
        <title>The first chromosome-level gecko genome reveals the dynamic sex chromosomes of Neotropical dwarf geckos (Sphaerodactylidae: Sphaerodactylus).</title>
        <authorList>
            <person name="Pinto B.J."/>
            <person name="Keating S.E."/>
            <person name="Gamble T."/>
        </authorList>
    </citation>
    <scope>NUCLEOTIDE SEQUENCE</scope>
    <source>
        <strain evidence="1">TG3544</strain>
    </source>
</reference>
<accession>A0ACB8G8J0</accession>
<comment type="caution">
    <text evidence="1">The sequence shown here is derived from an EMBL/GenBank/DDBJ whole genome shotgun (WGS) entry which is preliminary data.</text>
</comment>
<protein>
    <submittedName>
        <fullName evidence="1">Uncharacterized protein</fullName>
    </submittedName>
</protein>
<gene>
    <name evidence="1" type="ORF">K3G42_011716</name>
</gene>
<proteinExistence type="predicted"/>
<sequence>MDTEGASPTCKQTIMTDTMDECATQLKRRFLQFIISSSKSVMAQSLPINFKEETGIPSKIHATAQRQPQSSPSSQKAALTLCNAHGIVQDSIPPSLQDNF</sequence>
<organism evidence="1 2">
    <name type="scientific">Sphaerodactylus townsendi</name>
    <dbReference type="NCBI Taxonomy" id="933632"/>
    <lineage>
        <taxon>Eukaryota</taxon>
        <taxon>Metazoa</taxon>
        <taxon>Chordata</taxon>
        <taxon>Craniata</taxon>
        <taxon>Vertebrata</taxon>
        <taxon>Euteleostomi</taxon>
        <taxon>Lepidosauria</taxon>
        <taxon>Squamata</taxon>
        <taxon>Bifurcata</taxon>
        <taxon>Gekkota</taxon>
        <taxon>Sphaerodactylidae</taxon>
        <taxon>Sphaerodactylus</taxon>
    </lineage>
</organism>
<name>A0ACB8G8J0_9SAUR</name>
<dbReference type="Proteomes" id="UP000827872">
    <property type="component" value="Linkage Group LG01"/>
</dbReference>
<evidence type="ECO:0000313" key="1">
    <source>
        <dbReference type="EMBL" id="KAH8016078.1"/>
    </source>
</evidence>
<dbReference type="EMBL" id="CM037614">
    <property type="protein sequence ID" value="KAH8016078.1"/>
    <property type="molecule type" value="Genomic_DNA"/>
</dbReference>
<evidence type="ECO:0000313" key="2">
    <source>
        <dbReference type="Proteomes" id="UP000827872"/>
    </source>
</evidence>